<name>A0ABR3JNM6_9AGAR</name>
<feature type="domain" description="C2H2-type" evidence="3">
    <location>
        <begin position="5"/>
        <end position="35"/>
    </location>
</feature>
<proteinExistence type="predicted"/>
<reference evidence="5" key="1">
    <citation type="submission" date="2024-06" db="EMBL/GenBank/DDBJ databases">
        <title>Multi-omics analyses provide insights into the biosynthesis of the anticancer antibiotic pleurotin in Hohenbuehelia grisea.</title>
        <authorList>
            <person name="Weaver J.A."/>
            <person name="Alberti F."/>
        </authorList>
    </citation>
    <scope>NUCLEOTIDE SEQUENCE [LARGE SCALE GENOMIC DNA]</scope>
    <source>
        <strain evidence="5">T-177</strain>
    </source>
</reference>
<dbReference type="InterPro" id="IPR041078">
    <property type="entry name" value="Plavaka"/>
</dbReference>
<organism evidence="4 5">
    <name type="scientific">Hohenbuehelia grisea</name>
    <dbReference type="NCBI Taxonomy" id="104357"/>
    <lineage>
        <taxon>Eukaryota</taxon>
        <taxon>Fungi</taxon>
        <taxon>Dikarya</taxon>
        <taxon>Basidiomycota</taxon>
        <taxon>Agaricomycotina</taxon>
        <taxon>Agaricomycetes</taxon>
        <taxon>Agaricomycetidae</taxon>
        <taxon>Agaricales</taxon>
        <taxon>Pleurotineae</taxon>
        <taxon>Pleurotaceae</taxon>
        <taxon>Hohenbuehelia</taxon>
    </lineage>
</organism>
<keyword evidence="1" id="KW-0479">Metal-binding</keyword>
<protein>
    <recommendedName>
        <fullName evidence="3">C2H2-type domain-containing protein</fullName>
    </recommendedName>
</protein>
<feature type="compositionally biased region" description="Basic and acidic residues" evidence="2">
    <location>
        <begin position="76"/>
        <end position="87"/>
    </location>
</feature>
<dbReference type="SMART" id="SM00355">
    <property type="entry name" value="ZnF_C2H2"/>
    <property type="match status" value="1"/>
</dbReference>
<dbReference type="Pfam" id="PF18759">
    <property type="entry name" value="Plavaka"/>
    <property type="match status" value="1"/>
</dbReference>
<evidence type="ECO:0000256" key="1">
    <source>
        <dbReference type="PROSITE-ProRule" id="PRU00042"/>
    </source>
</evidence>
<dbReference type="InterPro" id="IPR013087">
    <property type="entry name" value="Znf_C2H2_type"/>
</dbReference>
<sequence length="570" mass="65277">MSSSLACEYNGCHRRFRNRSGLTQHQNSTHRDITPLSESDDDTAYSYTYIRHPHLTADPCDVDGFELPPFTPPHNPPDKPVDGRDPSADAWDPFDDRLAFDFAKYHFVELQDSRRDIAQALDMWAATVIKHGGEPEDVPWRTAKEMYKTIDAIQLGDVPWKVYKVQYQGPLPDNPPKWMTQMYELCTRDSRLLLHQQLACRDFKSQFDYVPYQQRDRDDERVWSNLMSADWAWKQADIISEDPDTHGCMLVPIISGSDKTTVSVATGHQEYHPVYQSPGNIFNTARRGHGIGVMPSSFLPIPKTSQRHRRTVVFKRFCRQLYHACLSKIYEPLKPGMTIPEVVLCPDGHFRRAIYSLGPYIADYPEQVWLAAIVQGWCPKCDAGPENLDSPHAHRRTHDKTEILVDTWDPGILWDDYGIRSDIVPFTYNFPRADIHELLTPDLLHQAIKGTFKDHLVTWIGEYLVAEHVFCPQHPEAKISSRISAVPIFPGLRRFPDGRDFNQWTGDDSKALMKVYIAAIAGHVPDKMVQCLAAFLNFLLPCTQERVDSCRPSRYGPTPHPIPPPTPHFH</sequence>
<evidence type="ECO:0000313" key="5">
    <source>
        <dbReference type="Proteomes" id="UP001556367"/>
    </source>
</evidence>
<feature type="region of interest" description="Disordered" evidence="2">
    <location>
        <begin position="63"/>
        <end position="88"/>
    </location>
</feature>
<dbReference type="PROSITE" id="PS50157">
    <property type="entry name" value="ZINC_FINGER_C2H2_2"/>
    <property type="match status" value="1"/>
</dbReference>
<dbReference type="Gene3D" id="3.30.160.60">
    <property type="entry name" value="Classic Zinc Finger"/>
    <property type="match status" value="1"/>
</dbReference>
<keyword evidence="5" id="KW-1185">Reference proteome</keyword>
<comment type="caution">
    <text evidence="4">The sequence shown here is derived from an EMBL/GenBank/DDBJ whole genome shotgun (WGS) entry which is preliminary data.</text>
</comment>
<dbReference type="PROSITE" id="PS00028">
    <property type="entry name" value="ZINC_FINGER_C2H2_1"/>
    <property type="match status" value="1"/>
</dbReference>
<gene>
    <name evidence="4" type="ORF">HGRIS_014901</name>
</gene>
<dbReference type="Proteomes" id="UP001556367">
    <property type="component" value="Unassembled WGS sequence"/>
</dbReference>
<keyword evidence="1" id="KW-0863">Zinc-finger</keyword>
<evidence type="ECO:0000256" key="2">
    <source>
        <dbReference type="SAM" id="MobiDB-lite"/>
    </source>
</evidence>
<accession>A0ABR3JNM6</accession>
<evidence type="ECO:0000259" key="3">
    <source>
        <dbReference type="PROSITE" id="PS50157"/>
    </source>
</evidence>
<evidence type="ECO:0000313" key="4">
    <source>
        <dbReference type="EMBL" id="KAL0957423.1"/>
    </source>
</evidence>
<dbReference type="EMBL" id="JASNQZ010000005">
    <property type="protein sequence ID" value="KAL0957423.1"/>
    <property type="molecule type" value="Genomic_DNA"/>
</dbReference>
<keyword evidence="1" id="KW-0862">Zinc</keyword>